<evidence type="ECO:0000313" key="2">
    <source>
        <dbReference type="EMBL" id="KAK8894240.1"/>
    </source>
</evidence>
<feature type="region of interest" description="Disordered" evidence="1">
    <location>
        <begin position="211"/>
        <end position="230"/>
    </location>
</feature>
<dbReference type="InterPro" id="IPR027267">
    <property type="entry name" value="AH/BAR_dom_sf"/>
</dbReference>
<dbReference type="Gene3D" id="1.20.1270.60">
    <property type="entry name" value="Arfaptin homology (AH) domain/BAR domain"/>
    <property type="match status" value="1"/>
</dbReference>
<proteinExistence type="predicted"/>
<dbReference type="Proteomes" id="UP001470230">
    <property type="component" value="Unassembled WGS sequence"/>
</dbReference>
<organism evidence="2 3">
    <name type="scientific">Tritrichomonas musculus</name>
    <dbReference type="NCBI Taxonomy" id="1915356"/>
    <lineage>
        <taxon>Eukaryota</taxon>
        <taxon>Metamonada</taxon>
        <taxon>Parabasalia</taxon>
        <taxon>Tritrichomonadida</taxon>
        <taxon>Tritrichomonadidae</taxon>
        <taxon>Tritrichomonas</taxon>
    </lineage>
</organism>
<accession>A0ABR2KSY3</accession>
<protein>
    <recommendedName>
        <fullName evidence="4">SH3 domain-containing protein</fullName>
    </recommendedName>
</protein>
<evidence type="ECO:0008006" key="4">
    <source>
        <dbReference type="Google" id="ProtNLM"/>
    </source>
</evidence>
<evidence type="ECO:0000313" key="3">
    <source>
        <dbReference type="Proteomes" id="UP001470230"/>
    </source>
</evidence>
<reference evidence="2 3" key="1">
    <citation type="submission" date="2024-04" db="EMBL/GenBank/DDBJ databases">
        <title>Tritrichomonas musculus Genome.</title>
        <authorList>
            <person name="Alves-Ferreira E."/>
            <person name="Grigg M."/>
            <person name="Lorenzi H."/>
            <person name="Galac M."/>
        </authorList>
    </citation>
    <scope>NUCLEOTIDE SEQUENCE [LARGE SCALE GENOMIC DNA]</scope>
    <source>
        <strain evidence="2 3">EAF2021</strain>
    </source>
</reference>
<gene>
    <name evidence="2" type="ORF">M9Y10_022674</name>
</gene>
<name>A0ABR2KSY3_9EUKA</name>
<comment type="caution">
    <text evidence="2">The sequence shown here is derived from an EMBL/GenBank/DDBJ whole genome shotgun (WGS) entry which is preliminary data.</text>
</comment>
<dbReference type="SUPFAM" id="SSF103657">
    <property type="entry name" value="BAR/IMD domain-like"/>
    <property type="match status" value="1"/>
</dbReference>
<keyword evidence="3" id="KW-1185">Reference proteome</keyword>
<sequence>MTVFDQVQEAFQFFSSSINDLQEKMKEIAKMDEIQSLTPDVSSFADWAIKYLSDNSIFQKLTQKLHELIIDDYCVMKSQYKEGIDSIKNNVELIQQKFEEDTENYNSIYKQYLDSCHKLEETAESPDLSALESAKEKCYHLQCEAAKACEQLGIQRRECAKQMEKSMIDFEKLEKQNHQQIQDFLQKFCKITNDFGKSYIELGQKSAEALEKIEPPKRENENNDAEPRDFSEFPPLTFNIFDFLSPKTVFMDDLHATFMQIISPIKIQLHEFTSFDEGERVTVIQKKNDMIVVESERNGIRRSVPKSNLKPCKDYKRKIYQLESPIPEAGLVQGSYVVGILEHPESNSIRCKTASGDFVEISNDKLTLYDKK</sequence>
<evidence type="ECO:0000256" key="1">
    <source>
        <dbReference type="SAM" id="MobiDB-lite"/>
    </source>
</evidence>
<dbReference type="EMBL" id="JAPFFF010000003">
    <property type="protein sequence ID" value="KAK8894240.1"/>
    <property type="molecule type" value="Genomic_DNA"/>
</dbReference>